<feature type="region of interest" description="Disordered" evidence="2">
    <location>
        <begin position="137"/>
        <end position="248"/>
    </location>
</feature>
<feature type="compositionally biased region" description="Basic residues" evidence="2">
    <location>
        <begin position="14"/>
        <end position="25"/>
    </location>
</feature>
<keyword evidence="4" id="KW-1185">Reference proteome</keyword>
<protein>
    <submittedName>
        <fullName evidence="3">Uncharacterized protein</fullName>
    </submittedName>
</protein>
<feature type="region of interest" description="Disordered" evidence="2">
    <location>
        <begin position="282"/>
        <end position="309"/>
    </location>
</feature>
<feature type="coiled-coil region" evidence="1">
    <location>
        <begin position="1362"/>
        <end position="1389"/>
    </location>
</feature>
<feature type="compositionally biased region" description="Polar residues" evidence="2">
    <location>
        <begin position="235"/>
        <end position="248"/>
    </location>
</feature>
<organism evidence="3 4">
    <name type="scientific">Candidatus Chryseobacterium massiliense</name>
    <dbReference type="NCBI Taxonomy" id="204089"/>
    <lineage>
        <taxon>Bacteria</taxon>
        <taxon>Pseudomonadati</taxon>
        <taxon>Bacteroidota</taxon>
        <taxon>Flavobacteriia</taxon>
        <taxon>Flavobacteriales</taxon>
        <taxon>Weeksellaceae</taxon>
        <taxon>Chryseobacterium group</taxon>
        <taxon>Chryseobacterium</taxon>
    </lineage>
</organism>
<sequence>MKAAKPVEKDNKNHHSQSKKQKAKKPVVVPLPVAEVAPLQTQKPEESAALAGFAIPNINKTNANGIIAPVHGSQTIYDQGSGIMFKKHQESLAKTGDINHPDTQKAEKNYTSTLNISQVKDYHDLKSGTSLPKTLEEQAAAHQQNKKSPETNAETKSPGKKQISDKGDIVSTDQLKPVNPDKAPVEEIDPAPSANAHSNPGFTELSGKISSTAKLQKQHEPSHKATNDAQAAAPSPSNERQSMAQASQINVMGAKEAGMFKKEDFKALLSAKIHSIQLPKNEEQADEFEKHNNINEVNQKAVGDVKREKNAAANDIASATAAKPDIAAQPHRPVAKMPTQNVGKAPSTPNVAKAMPVKRTAASVEQPIKQQTASIDSEMKANGVTDKMLANSNEPSFTDALDQKNNAKAQSVQANHQFRDNEAKELSKTRSDAQAQAVNHISGMHGARKGGLGNVHGDQQQTSAKDSQKRKEIADHINGIYVSSKADVDVILNNLDTTVAKKFDEGSRESKKAFEAHVDREMKAYKKKRYGDAYADYGALAAAGKWIWDKLTGLPEEVNKFFDSGKDLYIKVMDKFIDQIATHVTTQLNAAKTRIAKGKKDVQTYVDSLSPSLRKIGKEAIAEIQSKFNALEESVNSKKDALIDVLAKKYADNIANIDTRIADLKAQNSGLINKALDVLKTSVFAIIIEIKNTLTNLLSGVISAIQAIIMDPIGFFKNLIAGVSQGFTNFGTNIWTHLKTGFFGWLTGAMKGISFTMPEDVFSLKGIFSITTQVLGLTWDGIRSIGARVIGEPVMKVLETASEKGLEIIPIVRKDGAAGLWGYLKDQFADLKATVMDAMMDIIQTQVIQAGIKWVMGLLTPVGAFIKAAMAIIDVVKFFIQRAAQIMELVKAFTDSIKAIASGNVSAVAKSIENALGRAVPVLIGFLASLLGIGGLADKILGVIRKIRQRIENAIVKFWNFIKGKAAKLLSKVGITKPGKKKDKVDEKHIKNMDSEIAPEPFTMNGEKHTLTFEKRKVYMASEKRLLSDKLASAARYAKANPEAEEFKGKGEAVLTDVNSLKTKTLKAENELTEAEEIQDNQSNKAGKVKNAQKKLDNLALDISAFGIKYGLIDLLDGTDLQHLGDKGLVVGLHNIPKEGKPRQSHHVPEKQLRNAIVSMYEKVGETLIKNPSYRDLGEKFINRVISITGKFNKAGDKLPAILIHEKTHKIGGDMGVHNEDLQSKALETIEESVKNNREHYRVIIFDKANNRLVASFRKHHFEGFVDEIHQIVQSKNGDSNVKIVEENKTGIIIKSEKHTQDATTIIANRINTQINEYILKFGIKNGSNNEIVLDDNQLKRHKVKVLKEINMTAQLTFEHALKNGLDVLKAALEENKELEGDKAVRENALEKIKVLSRDIWENHVVKEIK</sequence>
<gene>
    <name evidence="3" type="ORF">DRF68_20380</name>
</gene>
<comment type="caution">
    <text evidence="3">The sequence shown here is derived from an EMBL/GenBank/DDBJ whole genome shotgun (WGS) entry which is preliminary data.</text>
</comment>
<feature type="compositionally biased region" description="Basic and acidic residues" evidence="2">
    <location>
        <begin position="217"/>
        <end position="226"/>
    </location>
</feature>
<feature type="region of interest" description="Disordered" evidence="2">
    <location>
        <begin position="444"/>
        <end position="470"/>
    </location>
</feature>
<dbReference type="RefSeq" id="WP_116100146.1">
    <property type="nucleotide sequence ID" value="NZ_QNVU01000083.1"/>
</dbReference>
<reference evidence="3 4" key="1">
    <citation type="journal article" date="2004" name="Emerg. Infect. Dis.">
        <title>Amoebae-resisting bacteria isolated from human nasal swabs by amoebal coculture.</title>
        <authorList>
            <person name="Greub G."/>
            <person name="La Scola B."/>
            <person name="Raoult D."/>
        </authorList>
    </citation>
    <scope>NUCLEOTIDE SEQUENCE [LARGE SCALE GENOMIC DNA]</scope>
    <source>
        <strain evidence="3 4">CCUG 51329</strain>
    </source>
</reference>
<dbReference type="EMBL" id="QNVU01000083">
    <property type="protein sequence ID" value="REC40251.1"/>
    <property type="molecule type" value="Genomic_DNA"/>
</dbReference>
<name>A0A3D9AGE4_9FLAO</name>
<feature type="region of interest" description="Disordered" evidence="2">
    <location>
        <begin position="1"/>
        <end position="27"/>
    </location>
</feature>
<feature type="compositionally biased region" description="Basic and acidic residues" evidence="2">
    <location>
        <begin position="282"/>
        <end position="293"/>
    </location>
</feature>
<evidence type="ECO:0000313" key="4">
    <source>
        <dbReference type="Proteomes" id="UP000256924"/>
    </source>
</evidence>
<feature type="coiled-coil region" evidence="1">
    <location>
        <begin position="621"/>
        <end position="667"/>
    </location>
</feature>
<accession>A0A3D9AGE4</accession>
<keyword evidence="1" id="KW-0175">Coiled coil</keyword>
<evidence type="ECO:0000256" key="2">
    <source>
        <dbReference type="SAM" id="MobiDB-lite"/>
    </source>
</evidence>
<dbReference type="Proteomes" id="UP000256924">
    <property type="component" value="Unassembled WGS sequence"/>
</dbReference>
<feature type="compositionally biased region" description="Basic and acidic residues" evidence="2">
    <location>
        <begin position="1"/>
        <end position="13"/>
    </location>
</feature>
<proteinExistence type="predicted"/>
<evidence type="ECO:0000313" key="3">
    <source>
        <dbReference type="EMBL" id="REC40251.1"/>
    </source>
</evidence>
<evidence type="ECO:0000256" key="1">
    <source>
        <dbReference type="SAM" id="Coils"/>
    </source>
</evidence>